<evidence type="ECO:0000313" key="1">
    <source>
        <dbReference type="EMBL" id="MDQ0423195.1"/>
    </source>
</evidence>
<accession>A0ABU0GCW6</accession>
<dbReference type="Proteomes" id="UP001238496">
    <property type="component" value="Unassembled WGS sequence"/>
</dbReference>
<organism evidence="1 2">
    <name type="scientific">Peteryoungia aggregata LMG 23059</name>
    <dbReference type="NCBI Taxonomy" id="1368425"/>
    <lineage>
        <taxon>Bacteria</taxon>
        <taxon>Pseudomonadati</taxon>
        <taxon>Pseudomonadota</taxon>
        <taxon>Alphaproteobacteria</taxon>
        <taxon>Hyphomicrobiales</taxon>
        <taxon>Rhizobiaceae</taxon>
        <taxon>Peteryoungia</taxon>
    </lineage>
</organism>
<sequence>MFGVQQLCRNVALAAKAGWQKHRLPDRTRLFLNTKKREGHRWIYSVFRASPDFWLLPPERVTSASFPKLIHPAAASGLNH</sequence>
<dbReference type="RefSeq" id="WP_307376737.1">
    <property type="nucleotide sequence ID" value="NZ_JAUSUW010000017.1"/>
</dbReference>
<gene>
    <name evidence="1" type="ORF">J2045_004247</name>
</gene>
<evidence type="ECO:0000313" key="2">
    <source>
        <dbReference type="Proteomes" id="UP001238496"/>
    </source>
</evidence>
<proteinExistence type="predicted"/>
<name>A0ABU0GCW6_9HYPH</name>
<comment type="caution">
    <text evidence="1">The sequence shown here is derived from an EMBL/GenBank/DDBJ whole genome shotgun (WGS) entry which is preliminary data.</text>
</comment>
<dbReference type="EMBL" id="JAUSUW010000017">
    <property type="protein sequence ID" value="MDQ0423195.1"/>
    <property type="molecule type" value="Genomic_DNA"/>
</dbReference>
<evidence type="ECO:0008006" key="3">
    <source>
        <dbReference type="Google" id="ProtNLM"/>
    </source>
</evidence>
<keyword evidence="2" id="KW-1185">Reference proteome</keyword>
<reference evidence="1 2" key="1">
    <citation type="submission" date="2023-07" db="EMBL/GenBank/DDBJ databases">
        <title>Genomic Encyclopedia of Type Strains, Phase IV (KMG-IV): sequencing the most valuable type-strain genomes for metagenomic binning, comparative biology and taxonomic classification.</title>
        <authorList>
            <person name="Goeker M."/>
        </authorList>
    </citation>
    <scope>NUCLEOTIDE SEQUENCE [LARGE SCALE GENOMIC DNA]</scope>
    <source>
        <strain evidence="1 2">DSM 1111</strain>
    </source>
</reference>
<protein>
    <recommendedName>
        <fullName evidence="3">Transposase</fullName>
    </recommendedName>
</protein>